<dbReference type="Pfam" id="PF20721">
    <property type="entry name" value="C19orf12"/>
    <property type="match status" value="1"/>
</dbReference>
<feature type="region of interest" description="Disordered" evidence="2">
    <location>
        <begin position="29"/>
        <end position="130"/>
    </location>
</feature>
<reference evidence="3" key="1">
    <citation type="submission" date="2025-08" db="UniProtKB">
        <authorList>
            <consortium name="Ensembl"/>
        </authorList>
    </citation>
    <scope>IDENTIFICATION</scope>
</reference>
<evidence type="ECO:0000313" key="4">
    <source>
        <dbReference type="Proteomes" id="UP000694723"/>
    </source>
</evidence>
<feature type="compositionally biased region" description="Pro residues" evidence="2">
    <location>
        <begin position="54"/>
        <end position="65"/>
    </location>
</feature>
<evidence type="ECO:0000313" key="3">
    <source>
        <dbReference type="Ensembl" id="ENSSSCP00060003753.1"/>
    </source>
</evidence>
<dbReference type="Ensembl" id="ENSSSCT00060010252.1">
    <property type="protein sequence ID" value="ENSSSCP00060003753.1"/>
    <property type="gene ID" value="ENSSSCG00060008028.1"/>
</dbReference>
<feature type="compositionally biased region" description="Basic and acidic residues" evidence="2">
    <location>
        <begin position="31"/>
        <end position="47"/>
    </location>
</feature>
<proteinExistence type="inferred from homology"/>
<organism evidence="3 4">
    <name type="scientific">Sus scrofa</name>
    <name type="common">Pig</name>
    <dbReference type="NCBI Taxonomy" id="9823"/>
    <lineage>
        <taxon>Eukaryota</taxon>
        <taxon>Metazoa</taxon>
        <taxon>Chordata</taxon>
        <taxon>Craniata</taxon>
        <taxon>Vertebrata</taxon>
        <taxon>Euteleostomi</taxon>
        <taxon>Mammalia</taxon>
        <taxon>Eutheria</taxon>
        <taxon>Laurasiatheria</taxon>
        <taxon>Artiodactyla</taxon>
        <taxon>Suina</taxon>
        <taxon>Suidae</taxon>
        <taxon>Sus</taxon>
    </lineage>
</organism>
<evidence type="ECO:0000256" key="2">
    <source>
        <dbReference type="SAM" id="MobiDB-lite"/>
    </source>
</evidence>
<feature type="compositionally biased region" description="Gly residues" evidence="2">
    <location>
        <begin position="116"/>
        <end position="125"/>
    </location>
</feature>
<evidence type="ECO:0000256" key="1">
    <source>
        <dbReference type="ARBA" id="ARBA00029457"/>
    </source>
</evidence>
<sequence>MFDSVPHIRQILIQHFPCQGLRALSRAATCGEREGRRVRERLSREDPALEQGPGDPPPAPPPPKPGVGRVKGRVRGPRDLAPDAPAGRGRQRGDGDGGAGGWCPEGPARPSRKAGGRGLRAGRGGWCPRARRPVTSQRRLRRLAMMPVAVEDIMKLLYSISEQRKMQAAVKHSGRGALVTGAVAFVGGLMGGPPGLAVGGAVGGLLGAWMTSGQFKPVPQPTLSVYRPKLDRNLSLERRLLCCVMFRKLFKGTLCLWPRAPSTEKRVHRKAVPAATWRPFSESPHLAHTEAGGTTSRSAFSSCENDASPRSRCRTSTFLGSRVSGPQSWPMLESCLPLNAPSGWPVTSEWPQEGAVGLLSEATNVGGTSPFPSSSRLRLLPSQDLALLSEKSQSFLSSAL</sequence>
<accession>A0A8D1UH75</accession>
<dbReference type="AlphaFoldDB" id="A0A8D1UH75"/>
<dbReference type="PANTHER" id="PTHR31493:SF1">
    <property type="entry name" value="PROTEIN C19ORF12"/>
    <property type="match status" value="1"/>
</dbReference>
<feature type="region of interest" description="Disordered" evidence="2">
    <location>
        <begin position="282"/>
        <end position="309"/>
    </location>
</feature>
<name>A0A8D1UH75_PIG</name>
<comment type="similarity">
    <text evidence="1">Belongs to the C19orf12 family.</text>
</comment>
<dbReference type="InterPro" id="IPR033369">
    <property type="entry name" value="C19orf12"/>
</dbReference>
<protein>
    <submittedName>
        <fullName evidence="3">Uncharacterized protein</fullName>
    </submittedName>
</protein>
<dbReference type="Proteomes" id="UP000694723">
    <property type="component" value="Unplaced"/>
</dbReference>
<feature type="compositionally biased region" description="Polar residues" evidence="2">
    <location>
        <begin position="292"/>
        <end position="305"/>
    </location>
</feature>
<dbReference type="PANTHER" id="PTHR31493">
    <property type="entry name" value="NAZO FAMILY MEMBER"/>
    <property type="match status" value="1"/>
</dbReference>